<feature type="compositionally biased region" description="Low complexity" evidence="11">
    <location>
        <begin position="691"/>
        <end position="700"/>
    </location>
</feature>
<feature type="domain" description="Protein kinase" evidence="13">
    <location>
        <begin position="801"/>
        <end position="1070"/>
    </location>
</feature>
<feature type="compositionally biased region" description="Polar residues" evidence="11">
    <location>
        <begin position="708"/>
        <end position="728"/>
    </location>
</feature>
<keyword evidence="8" id="KW-0067">ATP-binding</keyword>
<dbReference type="Pfam" id="PF00069">
    <property type="entry name" value="Pkinase"/>
    <property type="match status" value="1"/>
</dbReference>
<dbReference type="InterPro" id="IPR033923">
    <property type="entry name" value="PAK_BD"/>
</dbReference>
<reference evidence="15" key="1">
    <citation type="submission" date="2021-03" db="EMBL/GenBank/DDBJ databases">
        <authorList>
            <person name="Tagirdzhanova G."/>
        </authorList>
    </citation>
    <scope>NUCLEOTIDE SEQUENCE</scope>
</reference>
<feature type="region of interest" description="Disordered" evidence="11">
    <location>
        <begin position="577"/>
        <end position="782"/>
    </location>
</feature>
<evidence type="ECO:0000256" key="5">
    <source>
        <dbReference type="ARBA" id="ARBA00022679"/>
    </source>
</evidence>
<dbReference type="InterPro" id="IPR036936">
    <property type="entry name" value="CRIB_dom_sf"/>
</dbReference>
<feature type="domain" description="CRIB" evidence="14">
    <location>
        <begin position="405"/>
        <end position="418"/>
    </location>
</feature>
<dbReference type="FunFam" id="1.10.510.10:FF:000139">
    <property type="entry name" value="Non-specific serine/threonine protein kinase"/>
    <property type="match status" value="1"/>
</dbReference>
<evidence type="ECO:0000259" key="13">
    <source>
        <dbReference type="PROSITE" id="PS50011"/>
    </source>
</evidence>
<dbReference type="Proteomes" id="UP000664169">
    <property type="component" value="Unassembled WGS sequence"/>
</dbReference>
<dbReference type="AlphaFoldDB" id="A0A8H3I9B2"/>
<evidence type="ECO:0000256" key="8">
    <source>
        <dbReference type="ARBA" id="ARBA00022840"/>
    </source>
</evidence>
<dbReference type="InterPro" id="IPR011993">
    <property type="entry name" value="PH-like_dom_sf"/>
</dbReference>
<dbReference type="PROSITE" id="PS50003">
    <property type="entry name" value="PH_DOMAIN"/>
    <property type="match status" value="1"/>
</dbReference>
<sequence length="1083" mass="119504">MPFNPGKTHLGKEKEEQEDEDISEILKAFPYIGKPQCFDLKSKESITGESSTSASAGQAPPAPPKPVINEEESDRISNSDRESLREACKALFERQQQSATREETTRHRLFPKIQHPRVLFDRSFAARQEPPPPPRILHLNPSSIRPIEEGTAQGTLSDLQMRSRSPSSLTFPTFNQLVQDPGVSVRSEASGFYVVFPRLHNCPHANTVCTCSGYHSAYDQFMNPGPAPRPPTGTRANNLSFTSQATGWPGNNMSNPNLPTQGRTNSGFSIGNQSTLSLSRSNTSDPFMSSGVVKQGMIKYKEEGFGNVLWKTKWVVLRQNTLEFQKSEGGKISFTILLAHVTSVSRFDSIPLCIELVRASNPSAHMNVAIREQPQKTMYMKFDADDELYEWQDGIYTRCPAISGVSAPTNFDHRVHVGFDAQKGGFTGLPPEWERLLTTSALTRDDYLRNPEAVIEVLEFYTDMNNRAANPETYPSVIPTPPGYNSANMQLGHGGLGTGIAPPRPAPPTSYGSASTVQSQTRYNNTPPRSQGGTPAGGLRNAPSSSPSGYASQTSSTYQDDNKISMGTDMRTMMEEEAKRIKESQERDRQKQRQAERDSSEREKREQAEYNASIPQKKIPTAQQELGGYSTSTDPRYNPARAAPSAPSPNSRQGPQGSLRQPVQAQRPAPSAPNGSSVMSPPKAAFAQGTSSSSRDQSPSGQTRNDRQPSPNTRAQERNQSPSTRGPTNPQPSRIPGPVQQPKPLNVSKTNPVPKVEEPKPAPTKTTETRQKEVRMSSMSESEVMAKLKKIVTRMDPNDSYTKQKKIGQGASGSVYIAKVRSDSTSSVAQKVWRKDGVDSRVAIKTMDLRHQPRKELIVNEILVMKESIHPNIVNYLDSFLIENDSELWVIMEYMSGGSLTDVIDNNTLITEDQIAAVCNETCKGLAHLHDQNIIHRDIKSDNVLLDAQGRVKITDFGFCAKLTSDKNKRATMVGTPYWMAPEVVKQKEYGPKVDVWSLGIMAIELIENEPPYLNEEPLKALFLIATNGTPKLKNPDKLSVSLKQFLGSCLCVDVKSRSEARDLLTSNFLRKADAATLAPLLK</sequence>
<dbReference type="PANTHER" id="PTHR45832:SF22">
    <property type="entry name" value="SERINE_THREONINE-PROTEIN KINASE SAMKA-RELATED"/>
    <property type="match status" value="1"/>
</dbReference>
<keyword evidence="16" id="KW-1185">Reference proteome</keyword>
<feature type="compositionally biased region" description="Polar residues" evidence="11">
    <location>
        <begin position="653"/>
        <end position="664"/>
    </location>
</feature>
<feature type="compositionally biased region" description="Basic and acidic residues" evidence="11">
    <location>
        <begin position="74"/>
        <end position="83"/>
    </location>
</feature>
<evidence type="ECO:0000313" key="16">
    <source>
        <dbReference type="Proteomes" id="UP000664169"/>
    </source>
</evidence>
<dbReference type="InterPro" id="IPR011009">
    <property type="entry name" value="Kinase-like_dom_sf"/>
</dbReference>
<feature type="compositionally biased region" description="Polar residues" evidence="11">
    <location>
        <begin position="542"/>
        <end position="559"/>
    </location>
</feature>
<feature type="region of interest" description="Disordered" evidence="11">
    <location>
        <begin position="40"/>
        <end position="83"/>
    </location>
</feature>
<dbReference type="Gene3D" id="3.30.200.20">
    <property type="entry name" value="Phosphorylase Kinase, domain 1"/>
    <property type="match status" value="1"/>
</dbReference>
<dbReference type="FunFam" id="3.30.200.20:FF:000705">
    <property type="entry name" value="Non-specific serine/threonine protein kinase"/>
    <property type="match status" value="1"/>
</dbReference>
<dbReference type="CDD" id="cd06614">
    <property type="entry name" value="STKc_PAK"/>
    <property type="match status" value="1"/>
</dbReference>
<evidence type="ECO:0000256" key="3">
    <source>
        <dbReference type="ARBA" id="ARBA00022507"/>
    </source>
</evidence>
<evidence type="ECO:0000256" key="4">
    <source>
        <dbReference type="ARBA" id="ARBA00022527"/>
    </source>
</evidence>
<evidence type="ECO:0000256" key="1">
    <source>
        <dbReference type="ARBA" id="ARBA00008874"/>
    </source>
</evidence>
<dbReference type="SMART" id="SM00220">
    <property type="entry name" value="S_TKc"/>
    <property type="match status" value="1"/>
</dbReference>
<dbReference type="EC" id="2.7.11.1" evidence="2"/>
<dbReference type="EMBL" id="CAJPDQ010000007">
    <property type="protein sequence ID" value="CAF9912235.1"/>
    <property type="molecule type" value="Genomic_DNA"/>
</dbReference>
<comment type="catalytic activity">
    <reaction evidence="10">
        <text>L-seryl-[protein] + ATP = O-phospho-L-seryl-[protein] + ADP + H(+)</text>
        <dbReference type="Rhea" id="RHEA:17989"/>
        <dbReference type="Rhea" id="RHEA-COMP:9863"/>
        <dbReference type="Rhea" id="RHEA-COMP:11604"/>
        <dbReference type="ChEBI" id="CHEBI:15378"/>
        <dbReference type="ChEBI" id="CHEBI:29999"/>
        <dbReference type="ChEBI" id="CHEBI:30616"/>
        <dbReference type="ChEBI" id="CHEBI:83421"/>
        <dbReference type="ChEBI" id="CHEBI:456216"/>
        <dbReference type="EC" id="2.7.11.1"/>
    </reaction>
</comment>
<dbReference type="InterPro" id="IPR001849">
    <property type="entry name" value="PH_domain"/>
</dbReference>
<feature type="domain" description="PH" evidence="12">
    <location>
        <begin position="291"/>
        <end position="400"/>
    </location>
</feature>
<dbReference type="InterPro" id="IPR000719">
    <property type="entry name" value="Prot_kinase_dom"/>
</dbReference>
<keyword evidence="5" id="KW-0808">Transferase</keyword>
<evidence type="ECO:0000256" key="2">
    <source>
        <dbReference type="ARBA" id="ARBA00012513"/>
    </source>
</evidence>
<name>A0A8H3I9B2_9LECA</name>
<dbReference type="GO" id="GO:0004674">
    <property type="term" value="F:protein serine/threonine kinase activity"/>
    <property type="evidence" value="ECO:0007669"/>
    <property type="project" value="UniProtKB-KW"/>
</dbReference>
<dbReference type="OrthoDB" id="248923at2759"/>
<dbReference type="Pfam" id="PF00169">
    <property type="entry name" value="PH"/>
    <property type="match status" value="1"/>
</dbReference>
<feature type="region of interest" description="Disordered" evidence="11">
    <location>
        <begin position="468"/>
        <end position="565"/>
    </location>
</feature>
<feature type="region of interest" description="Disordered" evidence="11">
    <location>
        <begin position="1"/>
        <end position="23"/>
    </location>
</feature>
<dbReference type="Gene3D" id="1.10.510.10">
    <property type="entry name" value="Transferase(Phosphotransferase) domain 1"/>
    <property type="match status" value="1"/>
</dbReference>
<keyword evidence="6" id="KW-0547">Nucleotide-binding</keyword>
<evidence type="ECO:0000259" key="12">
    <source>
        <dbReference type="PROSITE" id="PS50003"/>
    </source>
</evidence>
<evidence type="ECO:0000256" key="11">
    <source>
        <dbReference type="SAM" id="MobiDB-lite"/>
    </source>
</evidence>
<dbReference type="PROSITE" id="PS50011">
    <property type="entry name" value="PROTEIN_KINASE_DOM"/>
    <property type="match status" value="1"/>
</dbReference>
<evidence type="ECO:0000256" key="10">
    <source>
        <dbReference type="ARBA" id="ARBA00048679"/>
    </source>
</evidence>
<dbReference type="PROSITE" id="PS50108">
    <property type="entry name" value="CRIB"/>
    <property type="match status" value="1"/>
</dbReference>
<dbReference type="Gene3D" id="3.90.810.10">
    <property type="entry name" value="CRIB domain"/>
    <property type="match status" value="1"/>
</dbReference>
<dbReference type="FunFam" id="3.90.810.10:FF:000005">
    <property type="entry name" value="Non-specific serine/threonine protein kinase"/>
    <property type="match status" value="1"/>
</dbReference>
<dbReference type="PROSITE" id="PS00108">
    <property type="entry name" value="PROTEIN_KINASE_ST"/>
    <property type="match status" value="1"/>
</dbReference>
<dbReference type="PANTHER" id="PTHR45832">
    <property type="entry name" value="SERINE/THREONINE-PROTEIN KINASE SAMKA-RELATED-RELATED"/>
    <property type="match status" value="1"/>
</dbReference>
<dbReference type="InterPro" id="IPR051931">
    <property type="entry name" value="PAK3-like"/>
</dbReference>
<feature type="compositionally biased region" description="Low complexity" evidence="11">
    <location>
        <begin position="50"/>
        <end position="59"/>
    </location>
</feature>
<dbReference type="Gene3D" id="2.30.29.30">
    <property type="entry name" value="Pleckstrin-homology domain (PH domain)/Phosphotyrosine-binding domain (PTB)"/>
    <property type="match status" value="1"/>
</dbReference>
<evidence type="ECO:0000256" key="7">
    <source>
        <dbReference type="ARBA" id="ARBA00022777"/>
    </source>
</evidence>
<evidence type="ECO:0000256" key="6">
    <source>
        <dbReference type="ARBA" id="ARBA00022741"/>
    </source>
</evidence>
<comment type="caution">
    <text evidence="15">The sequence shown here is derived from an EMBL/GenBank/DDBJ whole genome shotgun (WGS) entry which is preliminary data.</text>
</comment>
<gene>
    <name evidence="15" type="ORF">GOMPHAMPRED_007604</name>
</gene>
<evidence type="ECO:0000256" key="9">
    <source>
        <dbReference type="ARBA" id="ARBA00047899"/>
    </source>
</evidence>
<keyword evidence="4" id="KW-0723">Serine/threonine-protein kinase</keyword>
<evidence type="ECO:0000259" key="14">
    <source>
        <dbReference type="PROSITE" id="PS50108"/>
    </source>
</evidence>
<feature type="compositionally biased region" description="Polar residues" evidence="11">
    <location>
        <begin position="510"/>
        <end position="533"/>
    </location>
</feature>
<feature type="compositionally biased region" description="Polar residues" evidence="11">
    <location>
        <begin position="621"/>
        <end position="635"/>
    </location>
</feature>
<evidence type="ECO:0000313" key="15">
    <source>
        <dbReference type="EMBL" id="CAF9912235.1"/>
    </source>
</evidence>
<comment type="similarity">
    <text evidence="1">Belongs to the protein kinase superfamily. STE Ser/Thr protein kinase family. STE20 subfamily.</text>
</comment>
<dbReference type="Pfam" id="PF00786">
    <property type="entry name" value="PBD"/>
    <property type="match status" value="1"/>
</dbReference>
<organism evidence="15 16">
    <name type="scientific">Gomphillus americanus</name>
    <dbReference type="NCBI Taxonomy" id="1940652"/>
    <lineage>
        <taxon>Eukaryota</taxon>
        <taxon>Fungi</taxon>
        <taxon>Dikarya</taxon>
        <taxon>Ascomycota</taxon>
        <taxon>Pezizomycotina</taxon>
        <taxon>Lecanoromycetes</taxon>
        <taxon>OSLEUM clade</taxon>
        <taxon>Ostropomycetidae</taxon>
        <taxon>Ostropales</taxon>
        <taxon>Graphidaceae</taxon>
        <taxon>Gomphilloideae</taxon>
        <taxon>Gomphillus</taxon>
    </lineage>
</organism>
<comment type="catalytic activity">
    <reaction evidence="9">
        <text>L-threonyl-[protein] + ATP = O-phospho-L-threonyl-[protein] + ADP + H(+)</text>
        <dbReference type="Rhea" id="RHEA:46608"/>
        <dbReference type="Rhea" id="RHEA-COMP:11060"/>
        <dbReference type="Rhea" id="RHEA-COMP:11605"/>
        <dbReference type="ChEBI" id="CHEBI:15378"/>
        <dbReference type="ChEBI" id="CHEBI:30013"/>
        <dbReference type="ChEBI" id="CHEBI:30616"/>
        <dbReference type="ChEBI" id="CHEBI:61977"/>
        <dbReference type="ChEBI" id="CHEBI:456216"/>
        <dbReference type="EC" id="2.7.11.1"/>
    </reaction>
</comment>
<dbReference type="SMART" id="SM00233">
    <property type="entry name" value="PH"/>
    <property type="match status" value="1"/>
</dbReference>
<dbReference type="GO" id="GO:0019236">
    <property type="term" value="P:response to pheromone"/>
    <property type="evidence" value="ECO:0007669"/>
    <property type="project" value="UniProtKB-KW"/>
</dbReference>
<feature type="compositionally biased region" description="Low complexity" evidence="11">
    <location>
        <begin position="638"/>
        <end position="652"/>
    </location>
</feature>
<feature type="compositionally biased region" description="Pro residues" evidence="11">
    <location>
        <begin position="729"/>
        <end position="741"/>
    </location>
</feature>
<keyword evidence="7" id="KW-0418">Kinase</keyword>
<dbReference type="SUPFAM" id="SSF50729">
    <property type="entry name" value="PH domain-like"/>
    <property type="match status" value="1"/>
</dbReference>
<keyword evidence="3" id="KW-0589">Pheromone response</keyword>
<dbReference type="InterPro" id="IPR008271">
    <property type="entry name" value="Ser/Thr_kinase_AS"/>
</dbReference>
<dbReference type="InterPro" id="IPR000095">
    <property type="entry name" value="CRIB_dom"/>
</dbReference>
<protein>
    <recommendedName>
        <fullName evidence="2">non-specific serine/threonine protein kinase</fullName>
        <ecNumber evidence="2">2.7.11.1</ecNumber>
    </recommendedName>
</protein>
<dbReference type="GO" id="GO:0005524">
    <property type="term" value="F:ATP binding"/>
    <property type="evidence" value="ECO:0007669"/>
    <property type="project" value="UniProtKB-KW"/>
</dbReference>
<feature type="region of interest" description="Disordered" evidence="11">
    <location>
        <begin position="244"/>
        <end position="265"/>
    </location>
</feature>
<dbReference type="CDD" id="cd01093">
    <property type="entry name" value="CRIB_PAK_like"/>
    <property type="match status" value="1"/>
</dbReference>
<proteinExistence type="inferred from homology"/>
<dbReference type="SMART" id="SM00285">
    <property type="entry name" value="PBD"/>
    <property type="match status" value="1"/>
</dbReference>
<feature type="compositionally biased region" description="Basic and acidic residues" evidence="11">
    <location>
        <begin position="577"/>
        <end position="608"/>
    </location>
</feature>
<accession>A0A8H3I9B2</accession>
<dbReference type="SUPFAM" id="SSF56112">
    <property type="entry name" value="Protein kinase-like (PK-like)"/>
    <property type="match status" value="1"/>
</dbReference>